<keyword evidence="3" id="KW-1185">Reference proteome</keyword>
<accession>A0ABV8DKS2</accession>
<dbReference type="EMBL" id="JBHSAX010000002">
    <property type="protein sequence ID" value="MFC3960384.1"/>
    <property type="molecule type" value="Genomic_DNA"/>
</dbReference>
<evidence type="ECO:0000313" key="3">
    <source>
        <dbReference type="Proteomes" id="UP001595696"/>
    </source>
</evidence>
<evidence type="ECO:0000256" key="1">
    <source>
        <dbReference type="SAM" id="Phobius"/>
    </source>
</evidence>
<protein>
    <submittedName>
        <fullName evidence="2">Uncharacterized protein</fullName>
    </submittedName>
</protein>
<organism evidence="2 3">
    <name type="scientific">Nocardia jiangsuensis</name>
    <dbReference type="NCBI Taxonomy" id="1691563"/>
    <lineage>
        <taxon>Bacteria</taxon>
        <taxon>Bacillati</taxon>
        <taxon>Actinomycetota</taxon>
        <taxon>Actinomycetes</taxon>
        <taxon>Mycobacteriales</taxon>
        <taxon>Nocardiaceae</taxon>
        <taxon>Nocardia</taxon>
    </lineage>
</organism>
<comment type="caution">
    <text evidence="2">The sequence shown here is derived from an EMBL/GenBank/DDBJ whole genome shotgun (WGS) entry which is preliminary data.</text>
</comment>
<keyword evidence="1" id="KW-0812">Transmembrane</keyword>
<name>A0ABV8DKS2_9NOCA</name>
<proteinExistence type="predicted"/>
<feature type="transmembrane region" description="Helical" evidence="1">
    <location>
        <begin position="12"/>
        <end position="35"/>
    </location>
</feature>
<dbReference type="Proteomes" id="UP001595696">
    <property type="component" value="Unassembled WGS sequence"/>
</dbReference>
<keyword evidence="1" id="KW-0472">Membrane</keyword>
<keyword evidence="1" id="KW-1133">Transmembrane helix</keyword>
<sequence>MSIATSARRLLRYGLIGFLVLVGLSPLIVGGLIAWNQIRIRVDPPAEMRHATATEVSGFEEVSLSKADLGGLQVTRVFLGPVVERPRDHITSPGAGFTEKSGPSNPFGESWILQGNYPDDCFVSVYRIYDGRVLRGIEGLSDIQRSEVSKGEKMVLQMKFACGRG</sequence>
<gene>
    <name evidence="2" type="ORF">ACFO0B_00100</name>
</gene>
<dbReference type="RefSeq" id="WP_378610169.1">
    <property type="nucleotide sequence ID" value="NZ_JBHSAX010000002.1"/>
</dbReference>
<evidence type="ECO:0000313" key="2">
    <source>
        <dbReference type="EMBL" id="MFC3960384.1"/>
    </source>
</evidence>
<reference evidence="3" key="1">
    <citation type="journal article" date="2019" name="Int. J. Syst. Evol. Microbiol.">
        <title>The Global Catalogue of Microorganisms (GCM) 10K type strain sequencing project: providing services to taxonomists for standard genome sequencing and annotation.</title>
        <authorList>
            <consortium name="The Broad Institute Genomics Platform"/>
            <consortium name="The Broad Institute Genome Sequencing Center for Infectious Disease"/>
            <person name="Wu L."/>
            <person name="Ma J."/>
        </authorList>
    </citation>
    <scope>NUCLEOTIDE SEQUENCE [LARGE SCALE GENOMIC DNA]</scope>
    <source>
        <strain evidence="3">CGMCC 4.7330</strain>
    </source>
</reference>